<dbReference type="RefSeq" id="WP_012258037.1">
    <property type="nucleotide sequence ID" value="NC_010175.1"/>
</dbReference>
<dbReference type="InParanoid" id="A9WFN3"/>
<proteinExistence type="predicted"/>
<evidence type="ECO:0000313" key="2">
    <source>
        <dbReference type="Proteomes" id="UP000002008"/>
    </source>
</evidence>
<dbReference type="AlphaFoldDB" id="A9WFN3"/>
<dbReference type="HOGENOM" id="CLU_008328_0_0_0"/>
<dbReference type="InterPro" id="IPR011749">
    <property type="entry name" value="CHP02243"/>
</dbReference>
<dbReference type="EMBL" id="CP000909">
    <property type="protein sequence ID" value="ABY35383.1"/>
    <property type="molecule type" value="Genomic_DNA"/>
</dbReference>
<reference evidence="2" key="1">
    <citation type="journal article" date="2011" name="BMC Genomics">
        <title>Complete genome sequence of the filamentous anoxygenic phototrophic bacterium Chloroflexus aurantiacus.</title>
        <authorList>
            <person name="Tang K.H."/>
            <person name="Barry K."/>
            <person name="Chertkov O."/>
            <person name="Dalin E."/>
            <person name="Han C.S."/>
            <person name="Hauser L.J."/>
            <person name="Honchak B.M."/>
            <person name="Karbach L.E."/>
            <person name="Land M.L."/>
            <person name="Lapidus A."/>
            <person name="Larimer F.W."/>
            <person name="Mikhailova N."/>
            <person name="Pitluck S."/>
            <person name="Pierson B.K."/>
            <person name="Blankenship R.E."/>
        </authorList>
    </citation>
    <scope>NUCLEOTIDE SEQUENCE [LARGE SCALE GENOMIC DNA]</scope>
    <source>
        <strain evidence="2">ATCC 29366 / DSM 635 / J-10-fl</strain>
    </source>
</reference>
<keyword evidence="2" id="KW-1185">Reference proteome</keyword>
<name>A9WFN3_CHLAA</name>
<dbReference type="STRING" id="324602.Caur_2171"/>
<protein>
    <submittedName>
        <fullName evidence="1">Uncharacterized protein</fullName>
    </submittedName>
</protein>
<accession>A9WFN3</accession>
<dbReference type="Proteomes" id="UP000002008">
    <property type="component" value="Chromosome"/>
</dbReference>
<dbReference type="NCBIfam" id="TIGR02243">
    <property type="entry name" value="putative baseplate assembly protein"/>
    <property type="match status" value="1"/>
</dbReference>
<dbReference type="eggNOG" id="COG3299">
    <property type="taxonomic scope" value="Bacteria"/>
</dbReference>
<organism evidence="1 2">
    <name type="scientific">Chloroflexus aurantiacus (strain ATCC 29366 / DSM 635 / J-10-fl)</name>
    <dbReference type="NCBI Taxonomy" id="324602"/>
    <lineage>
        <taxon>Bacteria</taxon>
        <taxon>Bacillati</taxon>
        <taxon>Chloroflexota</taxon>
        <taxon>Chloroflexia</taxon>
        <taxon>Chloroflexales</taxon>
        <taxon>Chloroflexineae</taxon>
        <taxon>Chloroflexaceae</taxon>
        <taxon>Chloroflexus</taxon>
    </lineage>
</organism>
<gene>
    <name evidence="1" type="ordered locus">Caur_2171</name>
</gene>
<sequence>MGIQFRCANVRRAQVLGTSAIPLNGIDFLEVLDQDAPPGVPRQRTLLVQMIKPAPWGLSALNVRIDGGVRVTGIRVVWVLRAADASPADVAAGLITPAERSFYNGLPAADRTLVVRVNQAGDFSPYTFRLVRSPTDPAPPTGFDPVLSMVEFSFKVDCPAEFDCAPDQPCPPQPATNPPIDYLARDYASLRQMLFDRLAVVAPDWRERNPADLGVAIVEGLAYIGDYLSYYQDAVATEAYLDTARRRVSLRRHARLLDYVPHDGANARTWVQVQVTAPLTLPANTPLLTRVGGAPVRILPDSPELALARQQRPLVFETMHEARLFPAHNQMTVYTWGDEGCCLPVGSTQATLRGDLSATLRPGDVLVFIERRHPQTGYRADADPQRRHAVRLTRVIAASDPLGGQFADPPTADPVAVTDIEWLAADALPFVLDLRDVAVPADDRDESGEAYQPASVVLGNIVLADHGETLPAEQLPAVRDPLRYRPVLSRTGITFTAPFDPAEHTIPATRLVSDTQPPATLPAITLTSPAGLWRPVPDLLGSNRFQTEFVAELEQDGRLYLRFGDDRNGRAPASAEPLVAHYRVGCGTIGNIGADALAHIVTAESGIQQVRNPLPARGGSEPESSAAIRQYAPQAFRRQERAVTPADYAVMAERHPDVQRAVATRRWTGSWYTIFITVDRRGGLPVDAGFETDLRIFLERYRMAGQDIEIDGPIYVALDLAFIVCVEPGYFAANVKAALLERFSPRTFFHPDNFTFGQPLYLSQIVAAVMAIPGVRWIDTAGGSGKPTRFQRWGQASRGELAKGQIDVGRREIIRCDTDPNRPEHGRIEFIMEGGQ</sequence>
<dbReference type="PATRIC" id="fig|324602.8.peg.2458"/>
<evidence type="ECO:0000313" key="1">
    <source>
        <dbReference type="EMBL" id="ABY35383.1"/>
    </source>
</evidence>
<dbReference type="EnsemblBacteria" id="ABY35383">
    <property type="protein sequence ID" value="ABY35383"/>
    <property type="gene ID" value="Caur_2171"/>
</dbReference>
<dbReference type="KEGG" id="cau:Caur_2171"/>